<evidence type="ECO:0000313" key="2">
    <source>
        <dbReference type="EMBL" id="CAG9992514.1"/>
    </source>
</evidence>
<sequence>MSIGRAAEVDRPAGGPPQLASCAVLAVVCAVISLWSPSPVIQVPSIQAPDALILRSSPAPEEGPGIHSTRFTDQRHETDGVPLGGQVICTRQRITQDGCDMHYAANAHKPGTQPVRMWWEIGSQSPALTVAGKGPGQAAAGHSMKQCISRGTLAWRQLSHARMENGESVGFSAVPTSHPHASQPAID</sequence>
<gene>
    <name evidence="2" type="ORF">CBYS24578_00010737</name>
</gene>
<evidence type="ECO:0000256" key="1">
    <source>
        <dbReference type="SAM" id="MobiDB-lite"/>
    </source>
</evidence>
<accession>A0A9N9UQ50</accession>
<name>A0A9N9UQ50_9HYPO</name>
<reference evidence="2" key="1">
    <citation type="submission" date="2021-10" db="EMBL/GenBank/DDBJ databases">
        <authorList>
            <person name="Piombo E."/>
        </authorList>
    </citation>
    <scope>NUCLEOTIDE SEQUENCE</scope>
</reference>
<feature type="region of interest" description="Disordered" evidence="1">
    <location>
        <begin position="59"/>
        <end position="79"/>
    </location>
</feature>
<evidence type="ECO:0000313" key="3">
    <source>
        <dbReference type="Proteomes" id="UP000754883"/>
    </source>
</evidence>
<organism evidence="2 3">
    <name type="scientific">Clonostachys byssicola</name>
    <dbReference type="NCBI Taxonomy" id="160290"/>
    <lineage>
        <taxon>Eukaryota</taxon>
        <taxon>Fungi</taxon>
        <taxon>Dikarya</taxon>
        <taxon>Ascomycota</taxon>
        <taxon>Pezizomycotina</taxon>
        <taxon>Sordariomycetes</taxon>
        <taxon>Hypocreomycetidae</taxon>
        <taxon>Hypocreales</taxon>
        <taxon>Bionectriaceae</taxon>
        <taxon>Clonostachys</taxon>
    </lineage>
</organism>
<proteinExistence type="predicted"/>
<protein>
    <submittedName>
        <fullName evidence="2">Uncharacterized protein</fullName>
    </submittedName>
</protein>
<dbReference type="Proteomes" id="UP000754883">
    <property type="component" value="Unassembled WGS sequence"/>
</dbReference>
<dbReference type="AlphaFoldDB" id="A0A9N9UQ50"/>
<keyword evidence="3" id="KW-1185">Reference proteome</keyword>
<feature type="compositionally biased region" description="Basic and acidic residues" evidence="1">
    <location>
        <begin position="70"/>
        <end position="79"/>
    </location>
</feature>
<dbReference type="EMBL" id="CABFNO020001496">
    <property type="protein sequence ID" value="CAG9992514.1"/>
    <property type="molecule type" value="Genomic_DNA"/>
</dbReference>
<comment type="caution">
    <text evidence="2">The sequence shown here is derived from an EMBL/GenBank/DDBJ whole genome shotgun (WGS) entry which is preliminary data.</text>
</comment>